<protein>
    <submittedName>
        <fullName evidence="2">Uncharacterized protein</fullName>
    </submittedName>
</protein>
<evidence type="ECO:0000313" key="2">
    <source>
        <dbReference type="EMBL" id="GEP42252.1"/>
    </source>
</evidence>
<feature type="transmembrane region" description="Helical" evidence="1">
    <location>
        <begin position="21"/>
        <end position="45"/>
    </location>
</feature>
<keyword evidence="1" id="KW-0812">Transmembrane</keyword>
<sequence length="147" mass="16132">MPRWIQTLFGLREDQLIRNGYLSFWMSLGGVVLFLSAAVGVYYMVNVRLNAGVGDHVSYLREEARALSVDVASRQQLSSSFRVAADLLESSMSALSVVWIIIASLVIFCAYAAAASLRMRDLALEIQALKNRPGAWADGVCNKEGQS</sequence>
<reference evidence="2 3" key="1">
    <citation type="submission" date="2019-07" db="EMBL/GenBank/DDBJ databases">
        <title>Whole genome shotgun sequence of Brevifollis gellanilyticus NBRC 108608.</title>
        <authorList>
            <person name="Hosoyama A."/>
            <person name="Uohara A."/>
            <person name="Ohji S."/>
            <person name="Ichikawa N."/>
        </authorList>
    </citation>
    <scope>NUCLEOTIDE SEQUENCE [LARGE SCALE GENOMIC DNA]</scope>
    <source>
        <strain evidence="2 3">NBRC 108608</strain>
    </source>
</reference>
<keyword evidence="3" id="KW-1185">Reference proteome</keyword>
<dbReference type="AlphaFoldDB" id="A0A512M6A0"/>
<name>A0A512M6A0_9BACT</name>
<gene>
    <name evidence="2" type="ORF">BGE01nite_15430</name>
</gene>
<feature type="transmembrane region" description="Helical" evidence="1">
    <location>
        <begin position="97"/>
        <end position="117"/>
    </location>
</feature>
<keyword evidence="1" id="KW-0472">Membrane</keyword>
<dbReference type="RefSeq" id="WP_146849854.1">
    <property type="nucleotide sequence ID" value="NZ_BKAG01000008.1"/>
</dbReference>
<comment type="caution">
    <text evidence="2">The sequence shown here is derived from an EMBL/GenBank/DDBJ whole genome shotgun (WGS) entry which is preliminary data.</text>
</comment>
<dbReference type="EMBL" id="BKAG01000008">
    <property type="protein sequence ID" value="GEP42252.1"/>
    <property type="molecule type" value="Genomic_DNA"/>
</dbReference>
<organism evidence="2 3">
    <name type="scientific">Brevifollis gellanilyticus</name>
    <dbReference type="NCBI Taxonomy" id="748831"/>
    <lineage>
        <taxon>Bacteria</taxon>
        <taxon>Pseudomonadati</taxon>
        <taxon>Verrucomicrobiota</taxon>
        <taxon>Verrucomicrobiia</taxon>
        <taxon>Verrucomicrobiales</taxon>
        <taxon>Verrucomicrobiaceae</taxon>
    </lineage>
</organism>
<accession>A0A512M6A0</accession>
<keyword evidence="1" id="KW-1133">Transmembrane helix</keyword>
<proteinExistence type="predicted"/>
<evidence type="ECO:0000313" key="3">
    <source>
        <dbReference type="Proteomes" id="UP000321577"/>
    </source>
</evidence>
<dbReference type="Proteomes" id="UP000321577">
    <property type="component" value="Unassembled WGS sequence"/>
</dbReference>
<evidence type="ECO:0000256" key="1">
    <source>
        <dbReference type="SAM" id="Phobius"/>
    </source>
</evidence>